<keyword evidence="12" id="KW-0378">Hydrolase</keyword>
<comment type="function">
    <text evidence="11">Part of the high-affinity ATP-driven potassium transport (or Kdp) system, which catalyzes the hydrolysis of ATP coupled with the electrogenic transport of potassium into the cytoplasm. This subunit acts as a catalytic chaperone that increases the ATP-binding affinity of the ATP-hydrolyzing subunit KdpB by the formation of a transient KdpB/KdpC/ATP ternary complex.</text>
</comment>
<keyword evidence="5 11" id="KW-0547">Nucleotide-binding</keyword>
<dbReference type="Pfam" id="PF02669">
    <property type="entry name" value="KdpC"/>
    <property type="match status" value="1"/>
</dbReference>
<keyword evidence="8 11" id="KW-1133">Transmembrane helix</keyword>
<accession>A0A2I7N8R0</accession>
<keyword evidence="7 11" id="KW-0630">Potassium</keyword>
<dbReference type="EMBL" id="CP024847">
    <property type="protein sequence ID" value="AUR52847.1"/>
    <property type="molecule type" value="Genomic_DNA"/>
</dbReference>
<dbReference type="GO" id="GO:0005524">
    <property type="term" value="F:ATP binding"/>
    <property type="evidence" value="ECO:0007669"/>
    <property type="project" value="UniProtKB-UniRule"/>
</dbReference>
<keyword evidence="3 11" id="KW-0633">Potassium transport</keyword>
<keyword evidence="13" id="KW-1185">Reference proteome</keyword>
<dbReference type="AlphaFoldDB" id="A0A2I7N8R0"/>
<evidence type="ECO:0000313" key="13">
    <source>
        <dbReference type="Proteomes" id="UP000236655"/>
    </source>
</evidence>
<comment type="similarity">
    <text evidence="11">Belongs to the KdpC family.</text>
</comment>
<dbReference type="GO" id="GO:0008556">
    <property type="term" value="F:P-type potassium transmembrane transporter activity"/>
    <property type="evidence" value="ECO:0007669"/>
    <property type="project" value="InterPro"/>
</dbReference>
<proteinExistence type="inferred from homology"/>
<evidence type="ECO:0000256" key="1">
    <source>
        <dbReference type="ARBA" id="ARBA00022448"/>
    </source>
</evidence>
<evidence type="ECO:0000256" key="4">
    <source>
        <dbReference type="ARBA" id="ARBA00022692"/>
    </source>
</evidence>
<feature type="transmembrane region" description="Helical" evidence="11">
    <location>
        <begin position="7"/>
        <end position="29"/>
    </location>
</feature>
<dbReference type="NCBIfam" id="TIGR00681">
    <property type="entry name" value="kdpC"/>
    <property type="match status" value="1"/>
</dbReference>
<keyword evidence="4 11" id="KW-0812">Transmembrane</keyword>
<dbReference type="Proteomes" id="UP000236655">
    <property type="component" value="Chromosome"/>
</dbReference>
<reference evidence="13" key="1">
    <citation type="submission" date="2017-11" db="EMBL/GenBank/DDBJ databases">
        <authorList>
            <person name="Chan K.G."/>
            <person name="Lee L.S."/>
        </authorList>
    </citation>
    <scope>NUCLEOTIDE SEQUENCE [LARGE SCALE GENOMIC DNA]</scope>
    <source>
        <strain evidence="13">DSM 100970</strain>
    </source>
</reference>
<name>A0A2I7N8R0_9NEIS</name>
<dbReference type="GO" id="GO:0005886">
    <property type="term" value="C:plasma membrane"/>
    <property type="evidence" value="ECO:0007669"/>
    <property type="project" value="UniProtKB-SubCell"/>
</dbReference>
<keyword evidence="6 11" id="KW-0067">ATP-binding</keyword>
<dbReference type="HAMAP" id="MF_00276">
    <property type="entry name" value="KdpC"/>
    <property type="match status" value="1"/>
</dbReference>
<sequence length="189" mass="20528">MKYIYQSIISLIILSIIVGIIYPGIIYIVGQTAFPFQANGSIIYDKDNKPMGSLLIGQQFTLEKYFWSRPSATTNYPYNALASGGSNLGPLNPQLESNVAQYAAALKASADNAVPVDLVTASGSGLDPEISLAAAYYQIPRVAQARHMAIDTVKALINQNTQYPILGFLGETRVNVLRLNIALDHYKGN</sequence>
<evidence type="ECO:0000256" key="9">
    <source>
        <dbReference type="ARBA" id="ARBA00023065"/>
    </source>
</evidence>
<evidence type="ECO:0000256" key="5">
    <source>
        <dbReference type="ARBA" id="ARBA00022741"/>
    </source>
</evidence>
<evidence type="ECO:0000256" key="11">
    <source>
        <dbReference type="HAMAP-Rule" id="MF_00276"/>
    </source>
</evidence>
<keyword evidence="2 11" id="KW-1003">Cell membrane</keyword>
<comment type="subunit">
    <text evidence="11">The system is composed of three essential subunits: KdpA, KdpB and KdpC.</text>
</comment>
<dbReference type="OrthoDB" id="9788285at2"/>
<dbReference type="PANTHER" id="PTHR30042:SF2">
    <property type="entry name" value="POTASSIUM-TRANSPORTING ATPASE KDPC SUBUNIT"/>
    <property type="match status" value="1"/>
</dbReference>
<protein>
    <recommendedName>
        <fullName evidence="11">Potassium-transporting ATPase KdpC subunit</fullName>
    </recommendedName>
    <alternativeName>
        <fullName evidence="11">ATP phosphohydrolase [potassium-transporting] C chain</fullName>
    </alternativeName>
    <alternativeName>
        <fullName evidence="11">Potassium-binding and translocating subunit C</fullName>
    </alternativeName>
    <alternativeName>
        <fullName evidence="11">Potassium-translocating ATPase C chain</fullName>
    </alternativeName>
</protein>
<dbReference type="PIRSF" id="PIRSF001296">
    <property type="entry name" value="K_ATPase_KdpC"/>
    <property type="match status" value="1"/>
</dbReference>
<comment type="subcellular location">
    <subcellularLocation>
        <location evidence="11">Cell membrane</location>
        <topology evidence="11">Single-pass membrane protein</topology>
    </subcellularLocation>
</comment>
<evidence type="ECO:0000256" key="3">
    <source>
        <dbReference type="ARBA" id="ARBA00022538"/>
    </source>
</evidence>
<evidence type="ECO:0000256" key="8">
    <source>
        <dbReference type="ARBA" id="ARBA00022989"/>
    </source>
</evidence>
<dbReference type="RefSeq" id="WP_102952134.1">
    <property type="nucleotide sequence ID" value="NZ_CP024847.1"/>
</dbReference>
<evidence type="ECO:0000256" key="10">
    <source>
        <dbReference type="ARBA" id="ARBA00023136"/>
    </source>
</evidence>
<dbReference type="GO" id="GO:0016787">
    <property type="term" value="F:hydrolase activity"/>
    <property type="evidence" value="ECO:0007669"/>
    <property type="project" value="UniProtKB-KW"/>
</dbReference>
<evidence type="ECO:0000256" key="7">
    <source>
        <dbReference type="ARBA" id="ARBA00022958"/>
    </source>
</evidence>
<keyword evidence="10 11" id="KW-0472">Membrane</keyword>
<dbReference type="PANTHER" id="PTHR30042">
    <property type="entry name" value="POTASSIUM-TRANSPORTING ATPASE C CHAIN"/>
    <property type="match status" value="1"/>
</dbReference>
<keyword evidence="1 11" id="KW-0813">Transport</keyword>
<dbReference type="KEGG" id="nba:CUN60_11255"/>
<evidence type="ECO:0000256" key="2">
    <source>
        <dbReference type="ARBA" id="ARBA00022475"/>
    </source>
</evidence>
<organism evidence="12 13">
    <name type="scientific">Aquella oligotrophica</name>
    <dbReference type="NCBI Taxonomy" id="2067065"/>
    <lineage>
        <taxon>Bacteria</taxon>
        <taxon>Pseudomonadati</taxon>
        <taxon>Pseudomonadota</taxon>
        <taxon>Betaproteobacteria</taxon>
        <taxon>Neisseriales</taxon>
        <taxon>Neisseriaceae</taxon>
        <taxon>Aquella</taxon>
    </lineage>
</organism>
<gene>
    <name evidence="11" type="primary">kdpC</name>
    <name evidence="12" type="ORF">CUN60_11255</name>
</gene>
<keyword evidence="9 11" id="KW-0406">Ion transport</keyword>
<dbReference type="InterPro" id="IPR003820">
    <property type="entry name" value="KdpC"/>
</dbReference>
<evidence type="ECO:0000256" key="6">
    <source>
        <dbReference type="ARBA" id="ARBA00022840"/>
    </source>
</evidence>
<evidence type="ECO:0000313" key="12">
    <source>
        <dbReference type="EMBL" id="AUR52847.1"/>
    </source>
</evidence>
<dbReference type="NCBIfam" id="NF001454">
    <property type="entry name" value="PRK00315.1"/>
    <property type="match status" value="1"/>
</dbReference>